<dbReference type="Proteomes" id="UP000297229">
    <property type="component" value="Unassembled WGS sequence"/>
</dbReference>
<feature type="compositionally biased region" description="Polar residues" evidence="1">
    <location>
        <begin position="50"/>
        <end position="62"/>
    </location>
</feature>
<evidence type="ECO:0000313" key="3">
    <source>
        <dbReference type="Proteomes" id="UP000297229"/>
    </source>
</evidence>
<keyword evidence="3" id="KW-1185">Reference proteome</keyword>
<organism evidence="2 3">
    <name type="scientific">Botrytis elliptica</name>
    <dbReference type="NCBI Taxonomy" id="278938"/>
    <lineage>
        <taxon>Eukaryota</taxon>
        <taxon>Fungi</taxon>
        <taxon>Dikarya</taxon>
        <taxon>Ascomycota</taxon>
        <taxon>Pezizomycotina</taxon>
        <taxon>Leotiomycetes</taxon>
        <taxon>Helotiales</taxon>
        <taxon>Sclerotiniaceae</taxon>
        <taxon>Botrytis</taxon>
    </lineage>
</organism>
<dbReference type="AlphaFoldDB" id="A0A4Z1JSA6"/>
<accession>A0A4Z1JSA6</accession>
<evidence type="ECO:0000313" key="2">
    <source>
        <dbReference type="EMBL" id="TGO74430.1"/>
    </source>
</evidence>
<proteinExistence type="predicted"/>
<reference evidence="2 3" key="1">
    <citation type="submission" date="2017-12" db="EMBL/GenBank/DDBJ databases">
        <title>Comparative genomics of Botrytis spp.</title>
        <authorList>
            <person name="Valero-Jimenez C.A."/>
            <person name="Tapia P."/>
            <person name="Veloso J."/>
            <person name="Silva-Moreno E."/>
            <person name="Staats M."/>
            <person name="Valdes J.H."/>
            <person name="Van Kan J.A.L."/>
        </authorList>
    </citation>
    <scope>NUCLEOTIDE SEQUENCE [LARGE SCALE GENOMIC DNA]</scope>
    <source>
        <strain evidence="2 3">Be9601</strain>
    </source>
</reference>
<sequence length="62" mass="6954">MLEAENPKHESPAVLLKREVLASAGGLRRWHENSRREDHVLKARKEGLEDSSTSGSISFWGP</sequence>
<dbReference type="EMBL" id="PQXM01000281">
    <property type="protein sequence ID" value="TGO74430.1"/>
    <property type="molecule type" value="Genomic_DNA"/>
</dbReference>
<comment type="caution">
    <text evidence="2">The sequence shown here is derived from an EMBL/GenBank/DDBJ whole genome shotgun (WGS) entry which is preliminary data.</text>
</comment>
<gene>
    <name evidence="2" type="ORF">BELL_0283g00050</name>
</gene>
<protein>
    <submittedName>
        <fullName evidence="2">Uncharacterized protein</fullName>
    </submittedName>
</protein>
<feature type="region of interest" description="Disordered" evidence="1">
    <location>
        <begin position="43"/>
        <end position="62"/>
    </location>
</feature>
<name>A0A4Z1JSA6_9HELO</name>
<evidence type="ECO:0000256" key="1">
    <source>
        <dbReference type="SAM" id="MobiDB-lite"/>
    </source>
</evidence>